<feature type="domain" description="Multidrug resistance protein MdtA-like beta-barrel" evidence="7">
    <location>
        <begin position="212"/>
        <end position="296"/>
    </location>
</feature>
<dbReference type="InterPro" id="IPR058624">
    <property type="entry name" value="MdtA-like_HH"/>
</dbReference>
<dbReference type="InterPro" id="IPR058625">
    <property type="entry name" value="MdtA-like_BSH"/>
</dbReference>
<feature type="chain" id="PRO_5012025046" evidence="4">
    <location>
        <begin position="17"/>
        <end position="377"/>
    </location>
</feature>
<dbReference type="GO" id="GO:0046677">
    <property type="term" value="P:response to antibiotic"/>
    <property type="evidence" value="ECO:0007669"/>
    <property type="project" value="TreeGrafter"/>
</dbReference>
<keyword evidence="10" id="KW-1185">Reference proteome</keyword>
<feature type="domain" description="Multidrug resistance protein MdtA-like barrel-sandwich hybrid" evidence="6">
    <location>
        <begin position="65"/>
        <end position="208"/>
    </location>
</feature>
<comment type="subcellular location">
    <subcellularLocation>
        <location evidence="1">Cell inner membrane</location>
        <topology evidence="1">Lipid-anchor</topology>
    </subcellularLocation>
</comment>
<dbReference type="OrthoDB" id="9800613at2"/>
<dbReference type="Gene3D" id="2.40.420.20">
    <property type="match status" value="1"/>
</dbReference>
<evidence type="ECO:0000259" key="5">
    <source>
        <dbReference type="Pfam" id="PF25876"/>
    </source>
</evidence>
<evidence type="ECO:0000259" key="6">
    <source>
        <dbReference type="Pfam" id="PF25917"/>
    </source>
</evidence>
<dbReference type="Pfam" id="PF25917">
    <property type="entry name" value="BSH_RND"/>
    <property type="match status" value="1"/>
</dbReference>
<evidence type="ECO:0000259" key="8">
    <source>
        <dbReference type="Pfam" id="PF25967"/>
    </source>
</evidence>
<keyword evidence="3" id="KW-0175">Coiled coil</keyword>
<dbReference type="Proteomes" id="UP000184520">
    <property type="component" value="Unassembled WGS sequence"/>
</dbReference>
<dbReference type="InterPro" id="IPR058627">
    <property type="entry name" value="MdtA-like_C"/>
</dbReference>
<gene>
    <name evidence="9" type="ORF">SAMN05216361_0541</name>
</gene>
<dbReference type="Pfam" id="PF25944">
    <property type="entry name" value="Beta-barrel_RND"/>
    <property type="match status" value="1"/>
</dbReference>
<dbReference type="Gene3D" id="2.40.30.170">
    <property type="match status" value="1"/>
</dbReference>
<feature type="coiled-coil region" evidence="3">
    <location>
        <begin position="106"/>
        <end position="133"/>
    </location>
</feature>
<dbReference type="Gene3D" id="1.10.287.470">
    <property type="entry name" value="Helix hairpin bin"/>
    <property type="match status" value="1"/>
</dbReference>
<dbReference type="SUPFAM" id="SSF111369">
    <property type="entry name" value="HlyD-like secretion proteins"/>
    <property type="match status" value="1"/>
</dbReference>
<evidence type="ECO:0000313" key="10">
    <source>
        <dbReference type="Proteomes" id="UP000184520"/>
    </source>
</evidence>
<feature type="signal peptide" evidence="4">
    <location>
        <begin position="1"/>
        <end position="16"/>
    </location>
</feature>
<dbReference type="EMBL" id="FQWD01000001">
    <property type="protein sequence ID" value="SHF82719.1"/>
    <property type="molecule type" value="Genomic_DNA"/>
</dbReference>
<dbReference type="InterPro" id="IPR006143">
    <property type="entry name" value="RND_pump_MFP"/>
</dbReference>
<dbReference type="InterPro" id="IPR058626">
    <property type="entry name" value="MdtA-like_b-barrel"/>
</dbReference>
<accession>A0A1M5EU60</accession>
<dbReference type="RefSeq" id="WP_073317402.1">
    <property type="nucleotide sequence ID" value="NZ_FQWD01000001.1"/>
</dbReference>
<feature type="domain" description="Multidrug resistance protein MdtA-like C-terminal permuted SH3" evidence="8">
    <location>
        <begin position="301"/>
        <end position="359"/>
    </location>
</feature>
<dbReference type="Gene3D" id="2.40.50.100">
    <property type="match status" value="1"/>
</dbReference>
<comment type="similarity">
    <text evidence="2">Belongs to the membrane fusion protein (MFP) (TC 8.A.1) family.</text>
</comment>
<evidence type="ECO:0000313" key="9">
    <source>
        <dbReference type="EMBL" id="SHF82719.1"/>
    </source>
</evidence>
<dbReference type="PROSITE" id="PS51257">
    <property type="entry name" value="PROKAR_LIPOPROTEIN"/>
    <property type="match status" value="1"/>
</dbReference>
<protein>
    <submittedName>
        <fullName evidence="9">Membrane fusion protein, multidrug efflux system</fullName>
    </submittedName>
</protein>
<dbReference type="Pfam" id="PF25967">
    <property type="entry name" value="RND-MFP_C"/>
    <property type="match status" value="1"/>
</dbReference>
<dbReference type="PANTHER" id="PTHR30158">
    <property type="entry name" value="ACRA/E-RELATED COMPONENT OF DRUG EFFLUX TRANSPORTER"/>
    <property type="match status" value="1"/>
</dbReference>
<evidence type="ECO:0000256" key="4">
    <source>
        <dbReference type="SAM" id="SignalP"/>
    </source>
</evidence>
<keyword evidence="4" id="KW-0732">Signal</keyword>
<evidence type="ECO:0000256" key="2">
    <source>
        <dbReference type="ARBA" id="ARBA00009477"/>
    </source>
</evidence>
<reference evidence="10" key="1">
    <citation type="submission" date="2016-11" db="EMBL/GenBank/DDBJ databases">
        <authorList>
            <person name="Varghese N."/>
            <person name="Submissions S."/>
        </authorList>
    </citation>
    <scope>NUCLEOTIDE SEQUENCE [LARGE SCALE GENOMIC DNA]</scope>
    <source>
        <strain evidence="10">CGMCC 1.8995</strain>
    </source>
</reference>
<dbReference type="Pfam" id="PF25876">
    <property type="entry name" value="HH_MFP_RND"/>
    <property type="match status" value="1"/>
</dbReference>
<dbReference type="PANTHER" id="PTHR30158:SF3">
    <property type="entry name" value="MULTIDRUG EFFLUX PUMP SUBUNIT ACRA-RELATED"/>
    <property type="match status" value="1"/>
</dbReference>
<evidence type="ECO:0000256" key="1">
    <source>
        <dbReference type="ARBA" id="ARBA00004519"/>
    </source>
</evidence>
<name>A0A1M5EU60_9ALTE</name>
<proteinExistence type="inferred from homology"/>
<dbReference type="STRING" id="634436.SAMN05216361_0541"/>
<dbReference type="NCBIfam" id="TIGR01730">
    <property type="entry name" value="RND_mfp"/>
    <property type="match status" value="1"/>
</dbReference>
<organism evidence="9 10">
    <name type="scientific">Marisediminitalea aggregata</name>
    <dbReference type="NCBI Taxonomy" id="634436"/>
    <lineage>
        <taxon>Bacteria</taxon>
        <taxon>Pseudomonadati</taxon>
        <taxon>Pseudomonadota</taxon>
        <taxon>Gammaproteobacteria</taxon>
        <taxon>Alteromonadales</taxon>
        <taxon>Alteromonadaceae</taxon>
        <taxon>Marisediminitalea</taxon>
    </lineage>
</organism>
<evidence type="ECO:0000259" key="7">
    <source>
        <dbReference type="Pfam" id="PF25944"/>
    </source>
</evidence>
<dbReference type="GO" id="GO:0005886">
    <property type="term" value="C:plasma membrane"/>
    <property type="evidence" value="ECO:0007669"/>
    <property type="project" value="UniProtKB-SubCell"/>
</dbReference>
<feature type="domain" description="Multidrug resistance protein MdtA-like alpha-helical hairpin" evidence="5">
    <location>
        <begin position="106"/>
        <end position="175"/>
    </location>
</feature>
<sequence length="377" mass="39989">MIKKLVLAALSVSVIAVTGCSQESGGQQAAGGQGAPSGVPVNVVTVEQQNVSTTLELPGRVSAFRQSHVRPQVTGVITQRLFEQGTVVEKGQQLYQIDDLQYKAALNSAKADVASANANVKTLKAKAARYKDLMKVNAISGQEYDDVVAQLDQAMAAVSVAEAQVALAEVNMDYTKVYAPISGRISRSFYTEGALVTANQTDPLATITQLDPVYVDVQVSSEQALGLQMALRDKGSLTVDLTIPGSHQSLEGLKGTVEFSEVIVNESTGSVTIRARFPNPDNILLPGLYVRATIHLSDTAALVVPQRATIRQPDGSLSVWVVNGDNPELRSIGVLQAFDGNWQVSNGLSAGEQIIVAGYHKLRPGAKVMPIPLSKDA</sequence>
<dbReference type="GO" id="GO:0022857">
    <property type="term" value="F:transmembrane transporter activity"/>
    <property type="evidence" value="ECO:0007669"/>
    <property type="project" value="InterPro"/>
</dbReference>
<dbReference type="AlphaFoldDB" id="A0A1M5EU60"/>
<evidence type="ECO:0000256" key="3">
    <source>
        <dbReference type="SAM" id="Coils"/>
    </source>
</evidence>